<accession>A0A9Q9INI5</accession>
<dbReference type="EMBL" id="CP073767">
    <property type="protein sequence ID" value="UWZ57170.1"/>
    <property type="molecule type" value="Genomic_DNA"/>
</dbReference>
<gene>
    <name evidence="1" type="ORF">Daura_13965</name>
</gene>
<name>A0A9Q9INI5_9ACTN</name>
<dbReference type="RefSeq" id="WP_033367037.1">
    <property type="nucleotide sequence ID" value="NZ_CP073767.1"/>
</dbReference>
<proteinExistence type="predicted"/>
<evidence type="ECO:0000313" key="1">
    <source>
        <dbReference type="EMBL" id="UWZ57170.1"/>
    </source>
</evidence>
<dbReference type="Proteomes" id="UP001058003">
    <property type="component" value="Chromosome"/>
</dbReference>
<sequence length="101" mass="11098">MLVVVFVAVAYAVLIALHAWMIRHHRLAGAYEPRAARWLAARFGPLPPPRPAGPVLARREAKAFDRLLTGDLDPARYRALMAAVAAQDAVERPLRVPGPRS</sequence>
<protein>
    <submittedName>
        <fullName evidence="1">Uncharacterized protein</fullName>
    </submittedName>
</protein>
<keyword evidence="2" id="KW-1185">Reference proteome</keyword>
<dbReference type="KEGG" id="daur:Daura_13965"/>
<reference evidence="1" key="1">
    <citation type="submission" date="2021-04" db="EMBL/GenBank/DDBJ databases">
        <title>Dactylosporangium aurantiacum NRRL B-8018 full assembly.</title>
        <authorList>
            <person name="Hartkoorn R.C."/>
            <person name="Beaudoing E."/>
            <person name="Hot D."/>
        </authorList>
    </citation>
    <scope>NUCLEOTIDE SEQUENCE</scope>
    <source>
        <strain evidence="1">NRRL B-8018</strain>
    </source>
</reference>
<dbReference type="AlphaFoldDB" id="A0A9Q9INI5"/>
<organism evidence="1 2">
    <name type="scientific">Dactylosporangium aurantiacum</name>
    <dbReference type="NCBI Taxonomy" id="35754"/>
    <lineage>
        <taxon>Bacteria</taxon>
        <taxon>Bacillati</taxon>
        <taxon>Actinomycetota</taxon>
        <taxon>Actinomycetes</taxon>
        <taxon>Micromonosporales</taxon>
        <taxon>Micromonosporaceae</taxon>
        <taxon>Dactylosporangium</taxon>
    </lineage>
</organism>
<evidence type="ECO:0000313" key="2">
    <source>
        <dbReference type="Proteomes" id="UP001058003"/>
    </source>
</evidence>